<keyword evidence="6 7" id="KW-0472">Membrane</keyword>
<dbReference type="InterPro" id="IPR027469">
    <property type="entry name" value="Cation_efflux_TMD_sf"/>
</dbReference>
<organism evidence="10 11">
    <name type="scientific">Candidatus Gallitreponema excrementavium</name>
    <dbReference type="NCBI Taxonomy" id="2840840"/>
    <lineage>
        <taxon>Bacteria</taxon>
        <taxon>Pseudomonadati</taxon>
        <taxon>Spirochaetota</taxon>
        <taxon>Spirochaetia</taxon>
        <taxon>Spirochaetales</taxon>
        <taxon>Candidatus Gallitreponema</taxon>
    </lineage>
</organism>
<dbReference type="FunFam" id="1.20.1510.10:FF:000006">
    <property type="entry name" value="Divalent cation efflux transporter"/>
    <property type="match status" value="1"/>
</dbReference>
<evidence type="ECO:0000256" key="1">
    <source>
        <dbReference type="ARBA" id="ARBA00004141"/>
    </source>
</evidence>
<evidence type="ECO:0000256" key="3">
    <source>
        <dbReference type="ARBA" id="ARBA00022448"/>
    </source>
</evidence>
<keyword evidence="3" id="KW-0813">Transport</keyword>
<evidence type="ECO:0000313" key="11">
    <source>
        <dbReference type="Proteomes" id="UP000823638"/>
    </source>
</evidence>
<evidence type="ECO:0000259" key="8">
    <source>
        <dbReference type="Pfam" id="PF01545"/>
    </source>
</evidence>
<proteinExistence type="inferred from homology"/>
<dbReference type="InterPro" id="IPR002524">
    <property type="entry name" value="Cation_efflux"/>
</dbReference>
<dbReference type="Pfam" id="PF16916">
    <property type="entry name" value="ZT_dimer"/>
    <property type="match status" value="1"/>
</dbReference>
<dbReference type="GO" id="GO:0016020">
    <property type="term" value="C:membrane"/>
    <property type="evidence" value="ECO:0007669"/>
    <property type="project" value="UniProtKB-SubCell"/>
</dbReference>
<feature type="domain" description="Cation efflux protein cytoplasmic" evidence="9">
    <location>
        <begin position="227"/>
        <end position="303"/>
    </location>
</feature>
<accession>A0A9D9N1C7</accession>
<evidence type="ECO:0000256" key="7">
    <source>
        <dbReference type="SAM" id="Phobius"/>
    </source>
</evidence>
<protein>
    <submittedName>
        <fullName evidence="10">Cation transporter</fullName>
    </submittedName>
</protein>
<comment type="subcellular location">
    <subcellularLocation>
        <location evidence="1">Membrane</location>
        <topology evidence="1">Multi-pass membrane protein</topology>
    </subcellularLocation>
</comment>
<dbReference type="InterPro" id="IPR036837">
    <property type="entry name" value="Cation_efflux_CTD_sf"/>
</dbReference>
<evidence type="ECO:0000256" key="4">
    <source>
        <dbReference type="ARBA" id="ARBA00022692"/>
    </source>
</evidence>
<reference evidence="10" key="2">
    <citation type="journal article" date="2021" name="PeerJ">
        <title>Extensive microbial diversity within the chicken gut microbiome revealed by metagenomics and culture.</title>
        <authorList>
            <person name="Gilroy R."/>
            <person name="Ravi A."/>
            <person name="Getino M."/>
            <person name="Pursley I."/>
            <person name="Horton D.L."/>
            <person name="Alikhan N.F."/>
            <person name="Baker D."/>
            <person name="Gharbi K."/>
            <person name="Hall N."/>
            <person name="Watson M."/>
            <person name="Adriaenssens E.M."/>
            <person name="Foster-Nyarko E."/>
            <person name="Jarju S."/>
            <person name="Secka A."/>
            <person name="Antonio M."/>
            <person name="Oren A."/>
            <person name="Chaudhuri R.R."/>
            <person name="La Ragione R."/>
            <person name="Hildebrand F."/>
            <person name="Pallen M.J."/>
        </authorList>
    </citation>
    <scope>NUCLEOTIDE SEQUENCE</scope>
    <source>
        <strain evidence="10">10532</strain>
    </source>
</reference>
<dbReference type="InterPro" id="IPR050291">
    <property type="entry name" value="CDF_Transporter"/>
</dbReference>
<comment type="similarity">
    <text evidence="2">Belongs to the cation diffusion facilitator (CDF) transporter (TC 2.A.4) family.</text>
</comment>
<dbReference type="Proteomes" id="UP000823638">
    <property type="component" value="Unassembled WGS sequence"/>
</dbReference>
<dbReference type="PANTHER" id="PTHR43840">
    <property type="entry name" value="MITOCHONDRIAL METAL TRANSPORTER 1-RELATED"/>
    <property type="match status" value="1"/>
</dbReference>
<name>A0A9D9N1C7_9SPIR</name>
<evidence type="ECO:0000256" key="2">
    <source>
        <dbReference type="ARBA" id="ARBA00008114"/>
    </source>
</evidence>
<dbReference type="Gene3D" id="3.30.70.1350">
    <property type="entry name" value="Cation efflux protein, cytoplasmic domain"/>
    <property type="match status" value="1"/>
</dbReference>
<dbReference type="InterPro" id="IPR058533">
    <property type="entry name" value="Cation_efflux_TM"/>
</dbReference>
<feature type="transmembrane region" description="Helical" evidence="7">
    <location>
        <begin position="97"/>
        <end position="118"/>
    </location>
</feature>
<reference evidence="10" key="1">
    <citation type="submission" date="2020-10" db="EMBL/GenBank/DDBJ databases">
        <authorList>
            <person name="Gilroy R."/>
        </authorList>
    </citation>
    <scope>NUCLEOTIDE SEQUENCE</scope>
    <source>
        <strain evidence="10">10532</strain>
    </source>
</reference>
<dbReference type="SUPFAM" id="SSF161111">
    <property type="entry name" value="Cation efflux protein transmembrane domain-like"/>
    <property type="match status" value="1"/>
</dbReference>
<dbReference type="SUPFAM" id="SSF160240">
    <property type="entry name" value="Cation efflux protein cytoplasmic domain-like"/>
    <property type="match status" value="1"/>
</dbReference>
<evidence type="ECO:0000256" key="6">
    <source>
        <dbReference type="ARBA" id="ARBA00023136"/>
    </source>
</evidence>
<keyword evidence="5 7" id="KW-1133">Transmembrane helix</keyword>
<dbReference type="InterPro" id="IPR027470">
    <property type="entry name" value="Cation_efflux_CTD"/>
</dbReference>
<feature type="transmembrane region" description="Helical" evidence="7">
    <location>
        <begin position="25"/>
        <end position="54"/>
    </location>
</feature>
<dbReference type="AlphaFoldDB" id="A0A9D9N1C7"/>
<comment type="caution">
    <text evidence="10">The sequence shown here is derived from an EMBL/GenBank/DDBJ whole genome shotgun (WGS) entry which is preliminary data.</text>
</comment>
<sequence length="396" mass="43770">MIRLLAAIFIKDRTNYKNKDVRTKYGILCGGFGIFLNIVLCTGKIIAGILSASIALTADALNNLSDAASSLVMLVGFKMAEKKADKEHPFGHGRIEYVSGLVVSFLILLMGVELGISSVKAILSPGEVDYSLLSLVVIIISILIKFYMFIYNKSIGKKIASPAMTATALDSLGDVVATSVVLISFGVSRVWNVNVDGYAGLLVAVFILKSGIDAAKETISPLLGNPPSEELVREIEKIVMDHEPIIGIHDLVVHDYGPGRMMLSLHAEIPSDEDLFYVHDVIDNVEFELAKKLNCEAVIHMDPIDTKNEKLSELKKMVLQVARNINKDITIHDFRLVPGKTHTNMIFDAVIPYEKDLNDEDVKKRIIEGVHEIESSYHCVVNIDHKYHDSEPQEKK</sequence>
<dbReference type="Gene3D" id="1.20.1510.10">
    <property type="entry name" value="Cation efflux protein transmembrane domain"/>
    <property type="match status" value="1"/>
</dbReference>
<dbReference type="EMBL" id="JADIMM010000015">
    <property type="protein sequence ID" value="MBO8456724.1"/>
    <property type="molecule type" value="Genomic_DNA"/>
</dbReference>
<evidence type="ECO:0000259" key="9">
    <source>
        <dbReference type="Pfam" id="PF16916"/>
    </source>
</evidence>
<feature type="domain" description="Cation efflux protein transmembrane" evidence="8">
    <location>
        <begin position="34"/>
        <end position="223"/>
    </location>
</feature>
<evidence type="ECO:0000256" key="5">
    <source>
        <dbReference type="ARBA" id="ARBA00022989"/>
    </source>
</evidence>
<dbReference type="GO" id="GO:0008324">
    <property type="term" value="F:monoatomic cation transmembrane transporter activity"/>
    <property type="evidence" value="ECO:0007669"/>
    <property type="project" value="InterPro"/>
</dbReference>
<dbReference type="Pfam" id="PF01545">
    <property type="entry name" value="Cation_efflux"/>
    <property type="match status" value="1"/>
</dbReference>
<keyword evidence="4 7" id="KW-0812">Transmembrane</keyword>
<gene>
    <name evidence="10" type="ORF">IAA81_00660</name>
</gene>
<evidence type="ECO:0000313" key="10">
    <source>
        <dbReference type="EMBL" id="MBO8456724.1"/>
    </source>
</evidence>
<feature type="transmembrane region" description="Helical" evidence="7">
    <location>
        <begin position="130"/>
        <end position="151"/>
    </location>
</feature>
<dbReference type="PANTHER" id="PTHR43840:SF50">
    <property type="entry name" value="MANGANESE EFFLUX SYSTEM PROTEIN MNES"/>
    <property type="match status" value="1"/>
</dbReference>
<dbReference type="NCBIfam" id="TIGR01297">
    <property type="entry name" value="CDF"/>
    <property type="match status" value="1"/>
</dbReference>